<comment type="caution">
    <text evidence="3">The sequence shown here is derived from an EMBL/GenBank/DDBJ whole genome shotgun (WGS) entry which is preliminary data.</text>
</comment>
<evidence type="ECO:0008006" key="5">
    <source>
        <dbReference type="Google" id="ProtNLM"/>
    </source>
</evidence>
<feature type="transmembrane region" description="Helical" evidence="2">
    <location>
        <begin position="244"/>
        <end position="270"/>
    </location>
</feature>
<dbReference type="RefSeq" id="WP_305108220.1">
    <property type="nucleotide sequence ID" value="NZ_JAUTWS010000084.1"/>
</dbReference>
<dbReference type="PANTHER" id="PTHR37422:SF13">
    <property type="entry name" value="LIPOPOLYSACCHARIDE BIOSYNTHESIS PROTEIN PA4999-RELATED"/>
    <property type="match status" value="1"/>
</dbReference>
<gene>
    <name evidence="3" type="ORF">Q7A36_33850</name>
</gene>
<evidence type="ECO:0000256" key="2">
    <source>
        <dbReference type="SAM" id="Phobius"/>
    </source>
</evidence>
<feature type="transmembrane region" description="Helical" evidence="2">
    <location>
        <begin position="22"/>
        <end position="39"/>
    </location>
</feature>
<evidence type="ECO:0000313" key="4">
    <source>
        <dbReference type="Proteomes" id="UP001243009"/>
    </source>
</evidence>
<feature type="transmembrane region" description="Helical" evidence="2">
    <location>
        <begin position="100"/>
        <end position="121"/>
    </location>
</feature>
<feature type="transmembrane region" description="Helical" evidence="2">
    <location>
        <begin position="44"/>
        <end position="60"/>
    </location>
</feature>
<dbReference type="InterPro" id="IPR051533">
    <property type="entry name" value="WaaL-like"/>
</dbReference>
<proteinExistence type="predicted"/>
<feature type="transmembrane region" description="Helical" evidence="2">
    <location>
        <begin position="66"/>
        <end position="88"/>
    </location>
</feature>
<keyword evidence="2" id="KW-0812">Transmembrane</keyword>
<dbReference type="PANTHER" id="PTHR37422">
    <property type="entry name" value="TEICHURONIC ACID BIOSYNTHESIS PROTEIN TUAE"/>
    <property type="match status" value="1"/>
</dbReference>
<feature type="transmembrane region" description="Helical" evidence="2">
    <location>
        <begin position="127"/>
        <end position="148"/>
    </location>
</feature>
<dbReference type="EMBL" id="JAUTWS010000084">
    <property type="protein sequence ID" value="MDO9713362.1"/>
    <property type="molecule type" value="Genomic_DNA"/>
</dbReference>
<organism evidence="3 4">
    <name type="scientific">Paracraurococcus lichenis</name>
    <dbReference type="NCBI Taxonomy" id="3064888"/>
    <lineage>
        <taxon>Bacteria</taxon>
        <taxon>Pseudomonadati</taxon>
        <taxon>Pseudomonadota</taxon>
        <taxon>Alphaproteobacteria</taxon>
        <taxon>Acetobacterales</taxon>
        <taxon>Roseomonadaceae</taxon>
        <taxon>Paracraurococcus</taxon>
    </lineage>
</organism>
<keyword evidence="2" id="KW-0472">Membrane</keyword>
<evidence type="ECO:0000256" key="1">
    <source>
        <dbReference type="SAM" id="MobiDB-lite"/>
    </source>
</evidence>
<accession>A0ABT9EAY0</accession>
<sequence>MLVVAVTVAVTEVLSRVGLGPFGRLFYIGAGVAIAAYYVKRSPWLFLTATFWFWTITPLARRLIDYHAGFDAVNIVLATPNVMSLFMLRDILFRHELLRLRAALSGLFLLLPVLYGIAVSFVRGDIVPGAVAAADWVTPLLYYFYLLAQWQQIQKAEPHFRVFLTLNMIVVAGYGLSQYFGPAPWDAAWVRDAGMQMLGQPVPYGLRPFSTLNFPGHLAVWLATLLLFALHFRTKLMLVLSPAVGALLLLTLVRGALGILAVGICSAILFTRAGTLRTVVSAIVLVALVTSSLGTGMFLVFPEAANRVERRLNSMGHLDEDYSAQERAAIYSTLPAVVDDHPFGLGVGAIGRGATVSSKAAMVTVDSGPLAIYLTLGWIAGSIYLAGVLALVVQTVVAARSASSQDALVMAAVVVAHATGYAFSNIVGFDGAITWMCAGYANAVGVAARRDRALRLAEQSARQPRPATQPRILSSTA</sequence>
<name>A0ABT9EAY0_9PROT</name>
<feature type="transmembrane region" description="Helical" evidence="2">
    <location>
        <begin position="214"/>
        <end position="232"/>
    </location>
</feature>
<feature type="transmembrane region" description="Helical" evidence="2">
    <location>
        <begin position="282"/>
        <end position="301"/>
    </location>
</feature>
<reference evidence="3 4" key="1">
    <citation type="submission" date="2023-08" db="EMBL/GenBank/DDBJ databases">
        <title>The draft genome sequence of Paracraurococcus sp. LOR1-02.</title>
        <authorList>
            <person name="Kingkaew E."/>
            <person name="Tanasupawat S."/>
        </authorList>
    </citation>
    <scope>NUCLEOTIDE SEQUENCE [LARGE SCALE GENOMIC DNA]</scope>
    <source>
        <strain evidence="3 4">LOR1-02</strain>
    </source>
</reference>
<feature type="region of interest" description="Disordered" evidence="1">
    <location>
        <begin position="458"/>
        <end position="477"/>
    </location>
</feature>
<feature type="transmembrane region" description="Helical" evidence="2">
    <location>
        <begin position="370"/>
        <end position="393"/>
    </location>
</feature>
<keyword evidence="4" id="KW-1185">Reference proteome</keyword>
<evidence type="ECO:0000313" key="3">
    <source>
        <dbReference type="EMBL" id="MDO9713362.1"/>
    </source>
</evidence>
<dbReference type="Proteomes" id="UP001243009">
    <property type="component" value="Unassembled WGS sequence"/>
</dbReference>
<feature type="transmembrane region" description="Helical" evidence="2">
    <location>
        <begin position="160"/>
        <end position="180"/>
    </location>
</feature>
<protein>
    <recommendedName>
        <fullName evidence="5">O-antigen ligase domain-containing protein</fullName>
    </recommendedName>
</protein>
<keyword evidence="2" id="KW-1133">Transmembrane helix</keyword>